<evidence type="ECO:0000256" key="4">
    <source>
        <dbReference type="ARBA" id="ARBA00022840"/>
    </source>
</evidence>
<evidence type="ECO:0000259" key="12">
    <source>
        <dbReference type="Pfam" id="PF08245"/>
    </source>
</evidence>
<dbReference type="InterPro" id="IPR036565">
    <property type="entry name" value="Mur-like_cat_sf"/>
</dbReference>
<dbReference type="Gene3D" id="3.90.190.20">
    <property type="entry name" value="Mur ligase, C-terminal domain"/>
    <property type="match status" value="1"/>
</dbReference>
<keyword evidence="1" id="KW-0436">Ligase</keyword>
<evidence type="ECO:0000256" key="1">
    <source>
        <dbReference type="ARBA" id="ARBA00022598"/>
    </source>
</evidence>
<feature type="domain" description="Mur ligase C-terminal" evidence="11">
    <location>
        <begin position="338"/>
        <end position="468"/>
    </location>
</feature>
<sequence>MKKHQKQKHIHFIGICGVAMSALAIAYHKKGYKVTGSDKGFYPPVSTNLAEAGIEFYPGWHVEKMLAGSSLGEGRTANGDPDVVIVGNVAGSENPEWQYVQEHKIEYLSYPEAIAKDFVQKNSIVCAGTYGKSTSASILAWVMIEAGFDPSYMFGGVSINDIPAAAIGDSDYSVLEGDEYKSARWDNGAKFFHYSPTHLLLTSVVWDHADVYPTEEDYKHAFVKLVSGLPDGGCLIASENVGKIEDYFSLREKRLKDCTVITYGKNEGNDYRYGNVETTKHGTTFTIYNNSNTYNISTSSLGDYMADNMTGCFVMAHQLGMKPEDIIKHLSTYKNIKRRLEKRFDGDITVFDDIAHSPTKAEKVLESVRKLYDGKLFVVFEPNTGNRKPASLPGYDNAFVSADEVIIPRLSRVKVHEADPDKPIYGKELADTIGKTHSNVLFMPDDEKLVEYLLKETKKGDVIAFLGSHGFRGMIGQLVSRLSE</sequence>
<dbReference type="SUPFAM" id="SSF53244">
    <property type="entry name" value="MurD-like peptide ligases, peptide-binding domain"/>
    <property type="match status" value="1"/>
</dbReference>
<dbReference type="EMBL" id="PFRH01000092">
    <property type="protein sequence ID" value="PJC52460.1"/>
    <property type="molecule type" value="Genomic_DNA"/>
</dbReference>
<dbReference type="GO" id="GO:0008360">
    <property type="term" value="P:regulation of cell shape"/>
    <property type="evidence" value="ECO:0007669"/>
    <property type="project" value="UniProtKB-KW"/>
</dbReference>
<keyword evidence="8" id="KW-0961">Cell wall biogenesis/degradation</keyword>
<keyword evidence="9" id="KW-0812">Transmembrane</keyword>
<evidence type="ECO:0000256" key="9">
    <source>
        <dbReference type="SAM" id="Phobius"/>
    </source>
</evidence>
<proteinExistence type="predicted"/>
<name>A0A2M8F9P6_9BACT</name>
<dbReference type="Pfam" id="PF02875">
    <property type="entry name" value="Mur_ligase_C"/>
    <property type="match status" value="1"/>
</dbReference>
<keyword evidence="9" id="KW-0472">Membrane</keyword>
<evidence type="ECO:0000256" key="3">
    <source>
        <dbReference type="ARBA" id="ARBA00022741"/>
    </source>
</evidence>
<evidence type="ECO:0000256" key="8">
    <source>
        <dbReference type="ARBA" id="ARBA00023316"/>
    </source>
</evidence>
<protein>
    <recommendedName>
        <fullName evidence="15">UDP-N-acetylmuramate:L-alanyl-gamma-D-glutamyl-meso-diaminopimelate ligase</fullName>
    </recommendedName>
</protein>
<dbReference type="SUPFAM" id="SSF53623">
    <property type="entry name" value="MurD-like peptide ligases, catalytic domain"/>
    <property type="match status" value="1"/>
</dbReference>
<keyword evidence="5" id="KW-0133">Cell shape</keyword>
<feature type="transmembrane region" description="Helical" evidence="9">
    <location>
        <begin position="12"/>
        <end position="28"/>
    </location>
</feature>
<dbReference type="GO" id="GO:0016881">
    <property type="term" value="F:acid-amino acid ligase activity"/>
    <property type="evidence" value="ECO:0007669"/>
    <property type="project" value="InterPro"/>
</dbReference>
<evidence type="ECO:0000256" key="7">
    <source>
        <dbReference type="ARBA" id="ARBA00023306"/>
    </source>
</evidence>
<evidence type="ECO:0000256" key="6">
    <source>
        <dbReference type="ARBA" id="ARBA00022984"/>
    </source>
</evidence>
<dbReference type="GO" id="GO:0009252">
    <property type="term" value="P:peptidoglycan biosynthetic process"/>
    <property type="evidence" value="ECO:0007669"/>
    <property type="project" value="UniProtKB-KW"/>
</dbReference>
<keyword evidence="2" id="KW-0132">Cell division</keyword>
<organism evidence="13 14">
    <name type="scientific">Candidatus Magasanikbacteria bacterium CG_4_9_14_0_2_um_filter_42_11</name>
    <dbReference type="NCBI Taxonomy" id="1974643"/>
    <lineage>
        <taxon>Bacteria</taxon>
        <taxon>Candidatus Magasanikiibacteriota</taxon>
    </lineage>
</organism>
<comment type="caution">
    <text evidence="13">The sequence shown here is derived from an EMBL/GenBank/DDBJ whole genome shotgun (WGS) entry which is preliminary data.</text>
</comment>
<feature type="domain" description="Mur ligase N-terminal catalytic" evidence="10">
    <location>
        <begin position="9"/>
        <end position="116"/>
    </location>
</feature>
<dbReference type="GO" id="GO:0051301">
    <property type="term" value="P:cell division"/>
    <property type="evidence" value="ECO:0007669"/>
    <property type="project" value="UniProtKB-KW"/>
</dbReference>
<dbReference type="InterPro" id="IPR000713">
    <property type="entry name" value="Mur_ligase_N"/>
</dbReference>
<dbReference type="GO" id="GO:0005524">
    <property type="term" value="F:ATP binding"/>
    <property type="evidence" value="ECO:0007669"/>
    <property type="project" value="UniProtKB-KW"/>
</dbReference>
<evidence type="ECO:0000313" key="14">
    <source>
        <dbReference type="Proteomes" id="UP000231456"/>
    </source>
</evidence>
<evidence type="ECO:0000256" key="5">
    <source>
        <dbReference type="ARBA" id="ARBA00022960"/>
    </source>
</evidence>
<dbReference type="PANTHER" id="PTHR43445:SF5">
    <property type="entry name" value="UDP-N-ACETYLMURAMATE--L-ALANYL-GAMMA-D-GLUTAMYL-MESO-2,6-DIAMINOHEPTANDIOATE LIGASE"/>
    <property type="match status" value="1"/>
</dbReference>
<dbReference type="Gene3D" id="3.40.50.720">
    <property type="entry name" value="NAD(P)-binding Rossmann-like Domain"/>
    <property type="match status" value="1"/>
</dbReference>
<gene>
    <name evidence="13" type="ORF">CO030_02765</name>
</gene>
<evidence type="ECO:0000313" key="13">
    <source>
        <dbReference type="EMBL" id="PJC52460.1"/>
    </source>
</evidence>
<feature type="domain" description="Mur ligase central" evidence="12">
    <location>
        <begin position="127"/>
        <end position="315"/>
    </location>
</feature>
<keyword evidence="4" id="KW-0067">ATP-binding</keyword>
<keyword evidence="9" id="KW-1133">Transmembrane helix</keyword>
<dbReference type="InterPro" id="IPR036615">
    <property type="entry name" value="Mur_ligase_C_dom_sf"/>
</dbReference>
<dbReference type="PANTHER" id="PTHR43445">
    <property type="entry name" value="UDP-N-ACETYLMURAMATE--L-ALANINE LIGASE-RELATED"/>
    <property type="match status" value="1"/>
</dbReference>
<dbReference type="GO" id="GO:0071555">
    <property type="term" value="P:cell wall organization"/>
    <property type="evidence" value="ECO:0007669"/>
    <property type="project" value="UniProtKB-KW"/>
</dbReference>
<reference evidence="14" key="1">
    <citation type="submission" date="2017-09" db="EMBL/GenBank/DDBJ databases">
        <title>Depth-based differentiation of microbial function through sediment-hosted aquifers and enrichment of novel symbionts in the deep terrestrial subsurface.</title>
        <authorList>
            <person name="Probst A.J."/>
            <person name="Ladd B."/>
            <person name="Jarett J.K."/>
            <person name="Geller-Mcgrath D.E."/>
            <person name="Sieber C.M.K."/>
            <person name="Emerson J.B."/>
            <person name="Anantharaman K."/>
            <person name="Thomas B.C."/>
            <person name="Malmstrom R."/>
            <person name="Stieglmeier M."/>
            <person name="Klingl A."/>
            <person name="Woyke T."/>
            <person name="Ryan C.M."/>
            <person name="Banfield J.F."/>
        </authorList>
    </citation>
    <scope>NUCLEOTIDE SEQUENCE [LARGE SCALE GENOMIC DNA]</scope>
</reference>
<dbReference type="InterPro" id="IPR050061">
    <property type="entry name" value="MurCDEF_pg_biosynth"/>
</dbReference>
<evidence type="ECO:0000259" key="10">
    <source>
        <dbReference type="Pfam" id="PF01225"/>
    </source>
</evidence>
<dbReference type="SUPFAM" id="SSF51984">
    <property type="entry name" value="MurCD N-terminal domain"/>
    <property type="match status" value="1"/>
</dbReference>
<dbReference type="Proteomes" id="UP000231456">
    <property type="component" value="Unassembled WGS sequence"/>
</dbReference>
<evidence type="ECO:0000259" key="11">
    <source>
        <dbReference type="Pfam" id="PF02875"/>
    </source>
</evidence>
<dbReference type="Pfam" id="PF01225">
    <property type="entry name" value="Mur_ligase"/>
    <property type="match status" value="1"/>
</dbReference>
<accession>A0A2M8F9P6</accession>
<evidence type="ECO:0008006" key="15">
    <source>
        <dbReference type="Google" id="ProtNLM"/>
    </source>
</evidence>
<keyword evidence="6" id="KW-0573">Peptidoglycan synthesis</keyword>
<dbReference type="AlphaFoldDB" id="A0A2M8F9P6"/>
<keyword evidence="7" id="KW-0131">Cell cycle</keyword>
<dbReference type="InterPro" id="IPR004101">
    <property type="entry name" value="Mur_ligase_C"/>
</dbReference>
<keyword evidence="3" id="KW-0547">Nucleotide-binding</keyword>
<dbReference type="Gene3D" id="3.40.1190.10">
    <property type="entry name" value="Mur-like, catalytic domain"/>
    <property type="match status" value="1"/>
</dbReference>
<dbReference type="InterPro" id="IPR013221">
    <property type="entry name" value="Mur_ligase_cen"/>
</dbReference>
<dbReference type="Pfam" id="PF08245">
    <property type="entry name" value="Mur_ligase_M"/>
    <property type="match status" value="1"/>
</dbReference>
<evidence type="ECO:0000256" key="2">
    <source>
        <dbReference type="ARBA" id="ARBA00022618"/>
    </source>
</evidence>